<keyword evidence="2" id="KW-0812">Transmembrane</keyword>
<feature type="signal peptide" evidence="3">
    <location>
        <begin position="1"/>
        <end position="23"/>
    </location>
</feature>
<dbReference type="Proteomes" id="UP000000844">
    <property type="component" value="Chromosome"/>
</dbReference>
<dbReference type="AlphaFoldDB" id="D3Q449"/>
<gene>
    <name evidence="4" type="ordered locus">Snas_6316</name>
</gene>
<feature type="transmembrane region" description="Helical" evidence="2">
    <location>
        <begin position="346"/>
        <end position="367"/>
    </location>
</feature>
<keyword evidence="3" id="KW-0732">Signal</keyword>
<dbReference type="OrthoDB" id="4483045at2"/>
<dbReference type="HOGENOM" id="CLU_735500_0_0_11"/>
<evidence type="ECO:0000313" key="5">
    <source>
        <dbReference type="Proteomes" id="UP000000844"/>
    </source>
</evidence>
<keyword evidence="2" id="KW-1133">Transmembrane helix</keyword>
<dbReference type="EMBL" id="CP001778">
    <property type="protein sequence ID" value="ADD45934.1"/>
    <property type="molecule type" value="Genomic_DNA"/>
</dbReference>
<keyword evidence="2" id="KW-0472">Membrane</keyword>
<protein>
    <submittedName>
        <fullName evidence="4">LPXTG-motif cell wall anchor domain protein</fullName>
    </submittedName>
</protein>
<keyword evidence="5" id="KW-1185">Reference proteome</keyword>
<feature type="chain" id="PRO_5003049689" evidence="3">
    <location>
        <begin position="24"/>
        <end position="376"/>
    </location>
</feature>
<dbReference type="NCBIfam" id="TIGR01167">
    <property type="entry name" value="LPXTG_anchor"/>
    <property type="match status" value="1"/>
</dbReference>
<proteinExistence type="predicted"/>
<evidence type="ECO:0000313" key="4">
    <source>
        <dbReference type="EMBL" id="ADD45934.1"/>
    </source>
</evidence>
<accession>D3Q449</accession>
<evidence type="ECO:0000256" key="2">
    <source>
        <dbReference type="SAM" id="Phobius"/>
    </source>
</evidence>
<organism evidence="4 5">
    <name type="scientific">Stackebrandtia nassauensis (strain DSM 44728 / CIP 108903 / NRRL B-16338 / NBRC 102104 / LLR-40K-21)</name>
    <dbReference type="NCBI Taxonomy" id="446470"/>
    <lineage>
        <taxon>Bacteria</taxon>
        <taxon>Bacillati</taxon>
        <taxon>Actinomycetota</taxon>
        <taxon>Actinomycetes</taxon>
        <taxon>Glycomycetales</taxon>
        <taxon>Glycomycetaceae</taxon>
        <taxon>Stackebrandtia</taxon>
    </lineage>
</organism>
<reference evidence="4 5" key="1">
    <citation type="journal article" date="2009" name="Stand. Genomic Sci.">
        <title>Complete genome sequence of Stackebrandtia nassauensis type strain (LLR-40K-21).</title>
        <authorList>
            <person name="Munk C."/>
            <person name="Lapidus A."/>
            <person name="Copeland A."/>
            <person name="Jando M."/>
            <person name="Mayilraj S."/>
            <person name="Glavina Del Rio T."/>
            <person name="Nolan M."/>
            <person name="Chen F."/>
            <person name="Lucas S."/>
            <person name="Tice H."/>
            <person name="Cheng J.F."/>
            <person name="Han C."/>
            <person name="Detter J.C."/>
            <person name="Bruce D."/>
            <person name="Goodwin L."/>
            <person name="Chain P."/>
            <person name="Pitluck S."/>
            <person name="Goker M."/>
            <person name="Ovchinikova G."/>
            <person name="Pati A."/>
            <person name="Ivanova N."/>
            <person name="Mavromatis K."/>
            <person name="Chen A."/>
            <person name="Palaniappan K."/>
            <person name="Land M."/>
            <person name="Hauser L."/>
            <person name="Chang Y.J."/>
            <person name="Jeffries C.D."/>
            <person name="Bristow J."/>
            <person name="Eisen J.A."/>
            <person name="Markowitz V."/>
            <person name="Hugenholtz P."/>
            <person name="Kyrpides N.C."/>
            <person name="Klenk H.P."/>
        </authorList>
    </citation>
    <scope>NUCLEOTIDE SEQUENCE [LARGE SCALE GENOMIC DNA]</scope>
    <source>
        <strain evidence="5">DSM 44728 / CIP 108903 / NRRL B-16338 / NBRC 102104 / LLR-40K-21</strain>
    </source>
</reference>
<name>D3Q449_STANL</name>
<feature type="region of interest" description="Disordered" evidence="1">
    <location>
        <begin position="312"/>
        <end position="342"/>
    </location>
</feature>
<evidence type="ECO:0000256" key="3">
    <source>
        <dbReference type="SAM" id="SignalP"/>
    </source>
</evidence>
<dbReference type="RefSeq" id="WP_013021505.1">
    <property type="nucleotide sequence ID" value="NC_013947.1"/>
</dbReference>
<dbReference type="KEGG" id="sna:Snas_6316"/>
<evidence type="ECO:0000256" key="1">
    <source>
        <dbReference type="SAM" id="MobiDB-lite"/>
    </source>
</evidence>
<sequence>MRGICLVVGAVLVFVGTATPVAAAPVTVDVCDPASAQAKGDPTSVTLPDDGVFARGKAVALQVNDGRVVDPEDRFAYGHVPVCAILPTEDGRPEPRAEWMFCLERTKYACEDEPEYGQVDAHQFSARDRARLAWVFRDATLTTPTERAEAQSRVWCVSDKLPSRAVNTDAVEYYEKRDLTITGTCPDWDALDPTLPEDPQLDLHAVKETVKIGGTARFELTSTADPVTVTATGGKLSVCPDSGNGELDGDTLRLDTDKPVQLCVKRDRPGKVSVSAERHGIASADMEFWQYTSDPRNCQVLLRGESAPSSLHASAAARFEDNPKPSPTSSASADGDDDLPSTGTSLTWPTLLALAAMAAGIAAIVIARRMPRQPRL</sequence>